<gene>
    <name evidence="2" type="ORF">Pla22_35560</name>
</gene>
<dbReference type="Gene3D" id="3.80.10.10">
    <property type="entry name" value="Ribonuclease Inhibitor"/>
    <property type="match status" value="2"/>
</dbReference>
<dbReference type="Proteomes" id="UP000316598">
    <property type="component" value="Unassembled WGS sequence"/>
</dbReference>
<dbReference type="PANTHER" id="PTHR13318">
    <property type="entry name" value="PARTNER OF PAIRED, ISOFORM B-RELATED"/>
    <property type="match status" value="1"/>
</dbReference>
<evidence type="ECO:0000313" key="2">
    <source>
        <dbReference type="EMBL" id="TWT50813.1"/>
    </source>
</evidence>
<accession>A0A5C5WLF5</accession>
<dbReference type="GO" id="GO:0031146">
    <property type="term" value="P:SCF-dependent proteasomal ubiquitin-dependent protein catabolic process"/>
    <property type="evidence" value="ECO:0007669"/>
    <property type="project" value="TreeGrafter"/>
</dbReference>
<reference evidence="2 3" key="1">
    <citation type="submission" date="2019-02" db="EMBL/GenBank/DDBJ databases">
        <title>Deep-cultivation of Planctomycetes and their phenomic and genomic characterization uncovers novel biology.</title>
        <authorList>
            <person name="Wiegand S."/>
            <person name="Jogler M."/>
            <person name="Boedeker C."/>
            <person name="Pinto D."/>
            <person name="Vollmers J."/>
            <person name="Rivas-Marin E."/>
            <person name="Kohn T."/>
            <person name="Peeters S.H."/>
            <person name="Heuer A."/>
            <person name="Rast P."/>
            <person name="Oberbeckmann S."/>
            <person name="Bunk B."/>
            <person name="Jeske O."/>
            <person name="Meyerdierks A."/>
            <person name="Storesund J.E."/>
            <person name="Kallscheuer N."/>
            <person name="Luecker S."/>
            <person name="Lage O.M."/>
            <person name="Pohl T."/>
            <person name="Merkel B.J."/>
            <person name="Hornburger P."/>
            <person name="Mueller R.-W."/>
            <person name="Bruemmer F."/>
            <person name="Labrenz M."/>
            <person name="Spormann A.M."/>
            <person name="Op Den Camp H."/>
            <person name="Overmann J."/>
            <person name="Amann R."/>
            <person name="Jetten M.S.M."/>
            <person name="Mascher T."/>
            <person name="Medema M.H."/>
            <person name="Devos D.P."/>
            <person name="Kaster A.-K."/>
            <person name="Ovreas L."/>
            <person name="Rohde M."/>
            <person name="Galperin M.Y."/>
            <person name="Jogler C."/>
        </authorList>
    </citation>
    <scope>NUCLEOTIDE SEQUENCE [LARGE SCALE GENOMIC DNA]</scope>
    <source>
        <strain evidence="2 3">Pla22</strain>
    </source>
</reference>
<dbReference type="AlphaFoldDB" id="A0A5C5WLF5"/>
<feature type="chain" id="PRO_5022673415" evidence="1">
    <location>
        <begin position="17"/>
        <end position="301"/>
    </location>
</feature>
<dbReference type="GO" id="GO:0019005">
    <property type="term" value="C:SCF ubiquitin ligase complex"/>
    <property type="evidence" value="ECO:0007669"/>
    <property type="project" value="TreeGrafter"/>
</dbReference>
<evidence type="ECO:0000256" key="1">
    <source>
        <dbReference type="SAM" id="SignalP"/>
    </source>
</evidence>
<sequence length="301" mass="33417" precursor="true">MPTRCFLCFVMSIALAVSTMSSTRAETDVLRRLDELGATVTMDHGDAVGLKIDCTDLTDADYGLIASLKSLKSISIDGKPLLDHHLQILSQLSDLQAFQINGTMLTDDGYRHFAALKNLRRLSLFHPSRDVEEFTGSGLAHLKTLPNLKQLTFAGATAGDEALKAVGQLTQIEEFRQWHNWDSPDGIKHLAGLDNLRTLKVGQRLPNWSTVRPASLDDATIPVIASMNSLETVDLQEARLTYAGLIRLKSLPKLKTIKLKWVDIPESDIVKLKRELPDVTIDWVPLSAKDEQDLLVKKLKL</sequence>
<protein>
    <submittedName>
        <fullName evidence="2">Leucine Rich repeats (2 copies)</fullName>
    </submittedName>
</protein>
<name>A0A5C5WLF5_9BACT</name>
<organism evidence="2 3">
    <name type="scientific">Rubripirellula amarantea</name>
    <dbReference type="NCBI Taxonomy" id="2527999"/>
    <lineage>
        <taxon>Bacteria</taxon>
        <taxon>Pseudomonadati</taxon>
        <taxon>Planctomycetota</taxon>
        <taxon>Planctomycetia</taxon>
        <taxon>Pirellulales</taxon>
        <taxon>Pirellulaceae</taxon>
        <taxon>Rubripirellula</taxon>
    </lineage>
</organism>
<keyword evidence="3" id="KW-1185">Reference proteome</keyword>
<keyword evidence="1" id="KW-0732">Signal</keyword>
<dbReference type="EMBL" id="SJPI01000002">
    <property type="protein sequence ID" value="TWT50813.1"/>
    <property type="molecule type" value="Genomic_DNA"/>
</dbReference>
<comment type="caution">
    <text evidence="2">The sequence shown here is derived from an EMBL/GenBank/DDBJ whole genome shotgun (WGS) entry which is preliminary data.</text>
</comment>
<dbReference type="InterPro" id="IPR032675">
    <property type="entry name" value="LRR_dom_sf"/>
</dbReference>
<dbReference type="SUPFAM" id="SSF52047">
    <property type="entry name" value="RNI-like"/>
    <property type="match status" value="1"/>
</dbReference>
<proteinExistence type="predicted"/>
<evidence type="ECO:0000313" key="3">
    <source>
        <dbReference type="Proteomes" id="UP000316598"/>
    </source>
</evidence>
<feature type="signal peptide" evidence="1">
    <location>
        <begin position="1"/>
        <end position="16"/>
    </location>
</feature>